<dbReference type="Gene3D" id="3.90.70.10">
    <property type="entry name" value="Cysteine proteinases"/>
    <property type="match status" value="1"/>
</dbReference>
<dbReference type="STRING" id="537013.CLOSTMETH_01456"/>
<dbReference type="AlphaFoldDB" id="C0EC87"/>
<proteinExistence type="predicted"/>
<dbReference type="InterPro" id="IPR038765">
    <property type="entry name" value="Papain-like_cys_pep_sf"/>
</dbReference>
<dbReference type="HOGENOM" id="CLU_085378_1_1_9"/>
<evidence type="ECO:0000313" key="1">
    <source>
        <dbReference type="EMBL" id="EEG30888.1"/>
    </source>
</evidence>
<protein>
    <recommendedName>
        <fullName evidence="3">Peptidase C39-like domain-containing protein</fullName>
    </recommendedName>
</protein>
<keyword evidence="2" id="KW-1185">Reference proteome</keyword>
<comment type="caution">
    <text evidence="1">The sequence shown here is derived from an EMBL/GenBank/DDBJ whole genome shotgun (WGS) entry which is preliminary data.</text>
</comment>
<name>C0EC87_9FIRM</name>
<dbReference type="EMBL" id="ACEC01000047">
    <property type="protein sequence ID" value="EEG30888.1"/>
    <property type="molecule type" value="Genomic_DNA"/>
</dbReference>
<organism evidence="1 2">
    <name type="scientific">[Clostridium] methylpentosum DSM 5476</name>
    <dbReference type="NCBI Taxonomy" id="537013"/>
    <lineage>
        <taxon>Bacteria</taxon>
        <taxon>Bacillati</taxon>
        <taxon>Bacillota</taxon>
        <taxon>Clostridia</taxon>
        <taxon>Eubacteriales</taxon>
        <taxon>Oscillospiraceae</taxon>
        <taxon>Oscillospiraceae incertae sedis</taxon>
    </lineage>
</organism>
<dbReference type="eggNOG" id="COG3271">
    <property type="taxonomic scope" value="Bacteria"/>
</dbReference>
<dbReference type="Proteomes" id="UP000003340">
    <property type="component" value="Unassembled WGS sequence"/>
</dbReference>
<reference evidence="1 2" key="2">
    <citation type="submission" date="2009-02" db="EMBL/GenBank/DDBJ databases">
        <title>Draft genome sequence of Clostridium methylpentosum (DSM 5476).</title>
        <authorList>
            <person name="Sudarsanam P."/>
            <person name="Ley R."/>
            <person name="Guruge J."/>
            <person name="Turnbaugh P.J."/>
            <person name="Mahowald M."/>
            <person name="Liep D."/>
            <person name="Gordon J."/>
        </authorList>
    </citation>
    <scope>NUCLEOTIDE SEQUENCE [LARGE SCALE GENOMIC DNA]</scope>
    <source>
        <strain evidence="1 2">DSM 5476</strain>
    </source>
</reference>
<dbReference type="InterPro" id="IPR022118">
    <property type="entry name" value="Peptidase_C70_AvrRpt2"/>
</dbReference>
<dbReference type="Pfam" id="PF12385">
    <property type="entry name" value="Peptidase_C70"/>
    <property type="match status" value="1"/>
</dbReference>
<dbReference type="SUPFAM" id="SSF54001">
    <property type="entry name" value="Cysteine proteinases"/>
    <property type="match status" value="1"/>
</dbReference>
<sequence length="180" mass="20213">MKRFRKLCVAIALCVVSSICLSITAYSMNVLYITRYQQENSNWCWAASIYMISKHVMGSSYSQSQIVTSVHGSAVNWGASISEAAYAMRVNTGFQTNIYTSPISYSTVESRINANRPIYLGLNWNNGGGHAVVCDGYNNYNLRIVDPWNTCPARYVGYEESKRNAKFCSGEGRWVDGFYI</sequence>
<evidence type="ECO:0000313" key="2">
    <source>
        <dbReference type="Proteomes" id="UP000003340"/>
    </source>
</evidence>
<accession>C0EC87</accession>
<reference evidence="1 2" key="1">
    <citation type="submission" date="2009-01" db="EMBL/GenBank/DDBJ databases">
        <authorList>
            <person name="Fulton L."/>
            <person name="Clifton S."/>
            <person name="Fulton B."/>
            <person name="Xu J."/>
            <person name="Minx P."/>
            <person name="Pepin K.H."/>
            <person name="Johnson M."/>
            <person name="Bhonagiri V."/>
            <person name="Nash W.E."/>
            <person name="Mardis E.R."/>
            <person name="Wilson R.K."/>
        </authorList>
    </citation>
    <scope>NUCLEOTIDE SEQUENCE [LARGE SCALE GENOMIC DNA]</scope>
    <source>
        <strain evidence="1 2">DSM 5476</strain>
    </source>
</reference>
<evidence type="ECO:0008006" key="3">
    <source>
        <dbReference type="Google" id="ProtNLM"/>
    </source>
</evidence>
<gene>
    <name evidence="1" type="ORF">CLOSTMETH_01456</name>
</gene>